<evidence type="ECO:0000259" key="8">
    <source>
        <dbReference type="PROSITE" id="PS51328"/>
    </source>
</evidence>
<evidence type="ECO:0000256" key="7">
    <source>
        <dbReference type="SAM" id="SignalP"/>
    </source>
</evidence>
<evidence type="ECO:0000256" key="5">
    <source>
        <dbReference type="ARBA" id="ARBA00023136"/>
    </source>
</evidence>
<evidence type="ECO:0000256" key="2">
    <source>
        <dbReference type="ARBA" id="ARBA00022692"/>
    </source>
</evidence>
<gene>
    <name evidence="9" type="ORF">EDI_309670</name>
</gene>
<dbReference type="InterPro" id="IPR013320">
    <property type="entry name" value="ConA-like_dom_sf"/>
</dbReference>
<proteinExistence type="predicted"/>
<dbReference type="GO" id="GO:0030134">
    <property type="term" value="C:COPII-coated ER to Golgi transport vesicle"/>
    <property type="evidence" value="ECO:0007669"/>
    <property type="project" value="TreeGrafter"/>
</dbReference>
<protein>
    <recommendedName>
        <fullName evidence="8">L-type lectin-like domain-containing protein</fullName>
    </recommendedName>
</protein>
<dbReference type="RefSeq" id="XP_001738472.1">
    <property type="nucleotide sequence ID" value="XM_001738420.1"/>
</dbReference>
<feature type="chain" id="PRO_5012429302" description="L-type lectin-like domain-containing protein" evidence="7">
    <location>
        <begin position="16"/>
        <end position="381"/>
    </location>
</feature>
<dbReference type="eggNOG" id="KOG3839">
    <property type="taxonomic scope" value="Eukaryota"/>
</dbReference>
<dbReference type="Gene3D" id="2.60.120.200">
    <property type="match status" value="1"/>
</dbReference>
<feature type="signal peptide" evidence="7">
    <location>
        <begin position="1"/>
        <end position="15"/>
    </location>
</feature>
<dbReference type="VEuPathDB" id="AmoebaDB:EDI_309670"/>
<comment type="subcellular location">
    <subcellularLocation>
        <location evidence="1">Membrane</location>
        <topology evidence="1">Single-pass type I membrane protein</topology>
    </subcellularLocation>
</comment>
<reference evidence="10" key="1">
    <citation type="submission" date="2007-12" db="EMBL/GenBank/DDBJ databases">
        <title>Annotation of Entamoeba dispar SAW760.</title>
        <authorList>
            <person name="Lorenzi H."/>
            <person name="Inman J."/>
            <person name="Schobel S."/>
            <person name="Amedeo P."/>
            <person name="Caler E."/>
        </authorList>
    </citation>
    <scope>NUCLEOTIDE SEQUENCE [LARGE SCALE GENOMIC DNA]</scope>
    <source>
        <strain evidence="10">ATCC PRA-260 / SAW760</strain>
    </source>
</reference>
<dbReference type="OrthoDB" id="270293at2759"/>
<dbReference type="PANTHER" id="PTHR12223:SF28">
    <property type="entry name" value="LECTIN, MANNOSE BINDING 1 LIKE"/>
    <property type="match status" value="1"/>
</dbReference>
<dbReference type="InterPro" id="IPR005052">
    <property type="entry name" value="Lectin_leg"/>
</dbReference>
<keyword evidence="10" id="KW-1185">Reference proteome</keyword>
<dbReference type="GO" id="GO:0006888">
    <property type="term" value="P:endoplasmic reticulum to Golgi vesicle-mediated transport"/>
    <property type="evidence" value="ECO:0007669"/>
    <property type="project" value="TreeGrafter"/>
</dbReference>
<name>B0EJU5_ENTDS</name>
<dbReference type="SUPFAM" id="SSF49899">
    <property type="entry name" value="Concanavalin A-like lectins/glucanases"/>
    <property type="match status" value="1"/>
</dbReference>
<dbReference type="GO" id="GO:0005793">
    <property type="term" value="C:endoplasmic reticulum-Golgi intermediate compartment"/>
    <property type="evidence" value="ECO:0007669"/>
    <property type="project" value="TreeGrafter"/>
</dbReference>
<feature type="domain" description="L-type lectin-like" evidence="8">
    <location>
        <begin position="1"/>
        <end position="216"/>
    </location>
</feature>
<keyword evidence="3 7" id="KW-0732">Signal</keyword>
<dbReference type="KEGG" id="edi:EDI_309670"/>
<keyword evidence="4 6" id="KW-1133">Transmembrane helix</keyword>
<feature type="transmembrane region" description="Helical" evidence="6">
    <location>
        <begin position="349"/>
        <end position="370"/>
    </location>
</feature>
<dbReference type="Proteomes" id="UP000008076">
    <property type="component" value="Unassembled WGS sequence"/>
</dbReference>
<evidence type="ECO:0000256" key="6">
    <source>
        <dbReference type="SAM" id="Phobius"/>
    </source>
</evidence>
<keyword evidence="5 6" id="KW-0472">Membrane</keyword>
<dbReference type="GO" id="GO:0005789">
    <property type="term" value="C:endoplasmic reticulum membrane"/>
    <property type="evidence" value="ECO:0007669"/>
    <property type="project" value="TreeGrafter"/>
</dbReference>
<dbReference type="EMBL" id="DS549624">
    <property type="protein sequence ID" value="EDR25197.1"/>
    <property type="molecule type" value="Genomic_DNA"/>
</dbReference>
<sequence>MKLIIVLYLFIQVQSERYNAVSQSNEFQIKGDAYTNGRYMYITADKKSQKGIVSLKKRIISDYFNVTYEFSLLSISNKKHGDGMAFWLTPEQLEIGTALGGQEQWKGLAIFVDTFQNSYTSTPNIQLIYNDGTLTYEPKRDGADISKGACSLVINRNSLQRLTINYINGKINIDFNNEHCTYYNQKLPKGLVVSVSGLTGELSDTQVLNSIEIEDITPSTTHNINPHYTSVNLDSITREFTALELGRESSYNLQIIYDTIHEIDKSTAITKKFVIARQQQLNKILESLEKVPKGLPTKAIDQFMSTTTIQLGNLYDLYDSMRQTANDLLEKIRKNTILQEKIVVNKLSAWDYLLFLNGIVLASILVYITLKMIHRNPLIFN</sequence>
<accession>B0EJU5</accession>
<evidence type="ECO:0000313" key="10">
    <source>
        <dbReference type="Proteomes" id="UP000008076"/>
    </source>
</evidence>
<dbReference type="AlphaFoldDB" id="B0EJU5"/>
<dbReference type="GeneID" id="5883560"/>
<dbReference type="CDD" id="cd07308">
    <property type="entry name" value="lectin_leg-like"/>
    <property type="match status" value="1"/>
</dbReference>
<evidence type="ECO:0000256" key="3">
    <source>
        <dbReference type="ARBA" id="ARBA00022729"/>
    </source>
</evidence>
<dbReference type="GO" id="GO:0005537">
    <property type="term" value="F:D-mannose binding"/>
    <property type="evidence" value="ECO:0007669"/>
    <property type="project" value="TreeGrafter"/>
</dbReference>
<keyword evidence="2 6" id="KW-0812">Transmembrane</keyword>
<organism evidence="10">
    <name type="scientific">Entamoeba dispar (strain ATCC PRA-260 / SAW760)</name>
    <dbReference type="NCBI Taxonomy" id="370354"/>
    <lineage>
        <taxon>Eukaryota</taxon>
        <taxon>Amoebozoa</taxon>
        <taxon>Evosea</taxon>
        <taxon>Archamoebae</taxon>
        <taxon>Mastigamoebida</taxon>
        <taxon>Entamoebidae</taxon>
        <taxon>Entamoeba</taxon>
    </lineage>
</organism>
<evidence type="ECO:0000256" key="1">
    <source>
        <dbReference type="ARBA" id="ARBA00004479"/>
    </source>
</evidence>
<evidence type="ECO:0000313" key="9">
    <source>
        <dbReference type="EMBL" id="EDR25197.1"/>
    </source>
</evidence>
<dbReference type="GO" id="GO:0000139">
    <property type="term" value="C:Golgi membrane"/>
    <property type="evidence" value="ECO:0007669"/>
    <property type="project" value="TreeGrafter"/>
</dbReference>
<dbReference type="Pfam" id="PF03388">
    <property type="entry name" value="Lectin_leg-like"/>
    <property type="match status" value="1"/>
</dbReference>
<dbReference type="OMA" id="THNINPH"/>
<evidence type="ECO:0000256" key="4">
    <source>
        <dbReference type="ARBA" id="ARBA00022989"/>
    </source>
</evidence>
<dbReference type="InterPro" id="IPR051136">
    <property type="entry name" value="Intracellular_Lectin-GPT"/>
</dbReference>
<dbReference type="PROSITE" id="PS51328">
    <property type="entry name" value="L_LECTIN_LIKE"/>
    <property type="match status" value="1"/>
</dbReference>
<dbReference type="PANTHER" id="PTHR12223">
    <property type="entry name" value="VESICULAR MANNOSE-BINDING LECTIN"/>
    <property type="match status" value="1"/>
</dbReference>